<dbReference type="Proteomes" id="UP000887581">
    <property type="component" value="Unplaced"/>
</dbReference>
<dbReference type="AlphaFoldDB" id="A0A915Q4B3"/>
<organism evidence="2 3">
    <name type="scientific">Setaria digitata</name>
    <dbReference type="NCBI Taxonomy" id="48799"/>
    <lineage>
        <taxon>Eukaryota</taxon>
        <taxon>Metazoa</taxon>
        <taxon>Ecdysozoa</taxon>
        <taxon>Nematoda</taxon>
        <taxon>Chromadorea</taxon>
        <taxon>Rhabditida</taxon>
        <taxon>Spirurina</taxon>
        <taxon>Spiruromorpha</taxon>
        <taxon>Filarioidea</taxon>
        <taxon>Setariidae</taxon>
        <taxon>Setaria</taxon>
    </lineage>
</organism>
<reference evidence="3" key="1">
    <citation type="submission" date="2022-11" db="UniProtKB">
        <authorList>
            <consortium name="WormBaseParasite"/>
        </authorList>
    </citation>
    <scope>IDENTIFICATION</scope>
</reference>
<sequence>MRSLRMESIMLDMFRIAVVFFGAVYMDMIRPSPSHPVPCLCWVSPFRISSEVVQDFGLFCLLIVSITDSVLTFTTSCFCAYLQKGKSDCSVIVVDVYAWTRFRLLSLDRCAKERIRKFGVVKEGRGETANRCAPKKLTFAEQRAHSVTTSFRHSTLPDPTGLGRSGRGERGSHVGRMMACCAARLRSMQCWGAVCGWMDIDEGQLAH</sequence>
<accession>A0A915Q4B3</accession>
<evidence type="ECO:0000313" key="3">
    <source>
        <dbReference type="WBParaSite" id="sdigi.contig93.g4150.t1"/>
    </source>
</evidence>
<keyword evidence="2" id="KW-1185">Reference proteome</keyword>
<feature type="region of interest" description="Disordered" evidence="1">
    <location>
        <begin position="151"/>
        <end position="171"/>
    </location>
</feature>
<name>A0A915Q4B3_9BILA</name>
<proteinExistence type="predicted"/>
<evidence type="ECO:0000313" key="2">
    <source>
        <dbReference type="Proteomes" id="UP000887581"/>
    </source>
</evidence>
<evidence type="ECO:0000256" key="1">
    <source>
        <dbReference type="SAM" id="MobiDB-lite"/>
    </source>
</evidence>
<protein>
    <submittedName>
        <fullName evidence="3">DUF4220 domain-containing protein</fullName>
    </submittedName>
</protein>
<dbReference type="WBParaSite" id="sdigi.contig93.g4150.t1">
    <property type="protein sequence ID" value="sdigi.contig93.g4150.t1"/>
    <property type="gene ID" value="sdigi.contig93.g4150"/>
</dbReference>